<dbReference type="eggNOG" id="COG0204">
    <property type="taxonomic scope" value="Bacteria"/>
</dbReference>
<dbReference type="OrthoDB" id="1113830at2"/>
<dbReference type="Pfam" id="PF19576">
    <property type="entry name" value="Acyltransf_2"/>
    <property type="match status" value="1"/>
</dbReference>
<dbReference type="Proteomes" id="UP000018680">
    <property type="component" value="Chromosome"/>
</dbReference>
<gene>
    <name evidence="3" type="ORF">L21SP2_0947</name>
</gene>
<evidence type="ECO:0000259" key="2">
    <source>
        <dbReference type="SMART" id="SM00563"/>
    </source>
</evidence>
<evidence type="ECO:0000256" key="1">
    <source>
        <dbReference type="SAM" id="MobiDB-lite"/>
    </source>
</evidence>
<dbReference type="SUPFAM" id="SSF69593">
    <property type="entry name" value="Glycerol-3-phosphate (1)-acyltransferase"/>
    <property type="match status" value="1"/>
</dbReference>
<dbReference type="GO" id="GO:0016746">
    <property type="term" value="F:acyltransferase activity"/>
    <property type="evidence" value="ECO:0007669"/>
    <property type="project" value="InterPro"/>
</dbReference>
<dbReference type="EMBL" id="CP006939">
    <property type="protein sequence ID" value="AHC14367.1"/>
    <property type="molecule type" value="Genomic_DNA"/>
</dbReference>
<protein>
    <submittedName>
        <fullName evidence="3">Putative hemolysin</fullName>
    </submittedName>
</protein>
<sequence>MSEPSFSGKPDAEHPQVQRSAGSGPRPLHQLSGIDMRRIIAGKNPSLAAKIPAVLLRRLESLLHVRELNDALARFGHLRGADFINAALDYFEVKITIRGEEHIAGLTRPVLVANHPLGGLDGLVLLSVLSRHYPEVKLMVNDFLMNIPNLRELFVPVNKLGGNRQNQQLYRDLFASQAALLHFPAGLCSRKKGGKLRDLPWNRSYVRLARDTGRPVVPAFFAGTNRNLFYRTANLRRWFGIGFNIEMLLLVDEMFRKRGRVLETRIGRGYSADELKEGDINEWNRRIRRDLYSLDISAGRRI</sequence>
<evidence type="ECO:0000313" key="3">
    <source>
        <dbReference type="EMBL" id="AHC14367.1"/>
    </source>
</evidence>
<dbReference type="STRING" id="1307761.L21SP2_0947"/>
<dbReference type="InterPro" id="IPR045746">
    <property type="entry name" value="ACT14924-like_Acyltransf_dom"/>
</dbReference>
<accession>V5WEY7</accession>
<keyword evidence="4" id="KW-1185">Reference proteome</keyword>
<proteinExistence type="predicted"/>
<evidence type="ECO:0000313" key="4">
    <source>
        <dbReference type="Proteomes" id="UP000018680"/>
    </source>
</evidence>
<dbReference type="SMART" id="SM00563">
    <property type="entry name" value="PlsC"/>
    <property type="match status" value="1"/>
</dbReference>
<dbReference type="HOGENOM" id="CLU_067500_1_0_12"/>
<dbReference type="RefSeq" id="WP_024267298.1">
    <property type="nucleotide sequence ID" value="NC_023035.1"/>
</dbReference>
<feature type="domain" description="Phospholipid/glycerol acyltransferase" evidence="2">
    <location>
        <begin position="109"/>
        <end position="224"/>
    </location>
</feature>
<reference evidence="3 4" key="1">
    <citation type="journal article" date="2015" name="Stand. Genomic Sci.">
        <title>Complete genome sequence and description of Salinispira pacifica gen. nov., sp. nov., a novel spirochaete isolated form a hypersaline microbial mat.</title>
        <authorList>
            <person name="Ben Hania W."/>
            <person name="Joseph M."/>
            <person name="Schumann P."/>
            <person name="Bunk B."/>
            <person name="Fiebig A."/>
            <person name="Sproer C."/>
            <person name="Klenk H.P."/>
            <person name="Fardeau M.L."/>
            <person name="Spring S."/>
        </authorList>
    </citation>
    <scope>NUCLEOTIDE SEQUENCE [LARGE SCALE GENOMIC DNA]</scope>
    <source>
        <strain evidence="3 4">L21-RPul-D2</strain>
    </source>
</reference>
<name>V5WEY7_9SPIO</name>
<dbReference type="AlphaFoldDB" id="V5WEY7"/>
<organism evidence="3 4">
    <name type="scientific">Salinispira pacifica</name>
    <dbReference type="NCBI Taxonomy" id="1307761"/>
    <lineage>
        <taxon>Bacteria</taxon>
        <taxon>Pseudomonadati</taxon>
        <taxon>Spirochaetota</taxon>
        <taxon>Spirochaetia</taxon>
        <taxon>Spirochaetales</taxon>
        <taxon>Spirochaetaceae</taxon>
        <taxon>Salinispira</taxon>
    </lineage>
</organism>
<dbReference type="InterPro" id="IPR002123">
    <property type="entry name" value="Plipid/glycerol_acylTrfase"/>
</dbReference>
<dbReference type="KEGG" id="slr:L21SP2_0947"/>
<feature type="region of interest" description="Disordered" evidence="1">
    <location>
        <begin position="1"/>
        <end position="28"/>
    </location>
</feature>